<dbReference type="PANTHER" id="PTHR20882:SF14">
    <property type="entry name" value="CYTOPLASMIC TRNA 2-THIOLATION PROTEIN 2"/>
    <property type="match status" value="1"/>
</dbReference>
<dbReference type="VEuPathDB" id="TrichDB:TVAG_294940"/>
<accession>A2DL51</accession>
<dbReference type="InParanoid" id="A2DL51"/>
<dbReference type="OrthoDB" id="25129at2759"/>
<reference evidence="3" key="1">
    <citation type="submission" date="2006-10" db="EMBL/GenBank/DDBJ databases">
        <authorList>
            <person name="Amadeo P."/>
            <person name="Zhao Q."/>
            <person name="Wortman J."/>
            <person name="Fraser-Liggett C."/>
            <person name="Carlton J."/>
        </authorList>
    </citation>
    <scope>NUCLEOTIDE SEQUENCE</scope>
    <source>
        <strain evidence="3">G3</strain>
    </source>
</reference>
<dbReference type="Proteomes" id="UP000001542">
    <property type="component" value="Unassembled WGS sequence"/>
</dbReference>
<dbReference type="InterPro" id="IPR019407">
    <property type="entry name" value="CTU2"/>
</dbReference>
<keyword evidence="1" id="KW-0963">Cytoplasm</keyword>
<dbReference type="AlphaFoldDB" id="A2DL51"/>
<name>A2DL51_TRIV3</name>
<dbReference type="FunFam" id="3.40.50.620:FF:000650">
    <property type="entry name" value="Uncharacterized protein"/>
    <property type="match status" value="1"/>
</dbReference>
<keyword evidence="2" id="KW-0819">tRNA processing</keyword>
<keyword evidence="4" id="KW-1185">Reference proteome</keyword>
<evidence type="ECO:0000256" key="1">
    <source>
        <dbReference type="ARBA" id="ARBA00022490"/>
    </source>
</evidence>
<dbReference type="VEuPathDB" id="TrichDB:TVAGG3_0273740"/>
<dbReference type="Gene3D" id="3.40.50.620">
    <property type="entry name" value="HUPs"/>
    <property type="match status" value="2"/>
</dbReference>
<dbReference type="RefSeq" id="XP_001579828.1">
    <property type="nucleotide sequence ID" value="XM_001579778.1"/>
</dbReference>
<dbReference type="GO" id="GO:0002143">
    <property type="term" value="P:tRNA wobble position uridine thiolation"/>
    <property type="evidence" value="ECO:0000318"/>
    <property type="project" value="GO_Central"/>
</dbReference>
<evidence type="ECO:0000313" key="3">
    <source>
        <dbReference type="EMBL" id="EAY18842.1"/>
    </source>
</evidence>
<sequence>MEGKCCGCKETKTVYTLRKGVTKCAECQCNQAGISFMNLFKKAIVKIPPPVHVLVAVSGGPSSMFAYNTLTTRIDVTRTSKTSFVKKIEAISTEDLQIPNLHHIDKFTVKNVADYAREHDFNCVVLGDNTDFIALKSMGCLSQGRPDLFYWISTDDFENYPGIPILRPARQILTAETEFICKHRGLEYKKDLSKLQKAFIVEERMIDTIIADGNEATTFAVQKMAERLPVPTLPFKCPQCGLPFDKEGCPCEICAAENRA</sequence>
<protein>
    <submittedName>
        <fullName evidence="3">Uncharacterized protein</fullName>
    </submittedName>
</protein>
<dbReference type="GO" id="GO:0005829">
    <property type="term" value="C:cytosol"/>
    <property type="evidence" value="ECO:0000318"/>
    <property type="project" value="GO_Central"/>
</dbReference>
<reference evidence="3" key="2">
    <citation type="journal article" date="2007" name="Science">
        <title>Draft genome sequence of the sexually transmitted pathogen Trichomonas vaginalis.</title>
        <authorList>
            <person name="Carlton J.M."/>
            <person name="Hirt R.P."/>
            <person name="Silva J.C."/>
            <person name="Delcher A.L."/>
            <person name="Schatz M."/>
            <person name="Zhao Q."/>
            <person name="Wortman J.R."/>
            <person name="Bidwell S.L."/>
            <person name="Alsmark U.C.M."/>
            <person name="Besteiro S."/>
            <person name="Sicheritz-Ponten T."/>
            <person name="Noel C.J."/>
            <person name="Dacks J.B."/>
            <person name="Foster P.G."/>
            <person name="Simillion C."/>
            <person name="Van de Peer Y."/>
            <person name="Miranda-Saavedra D."/>
            <person name="Barton G.J."/>
            <person name="Westrop G.D."/>
            <person name="Mueller S."/>
            <person name="Dessi D."/>
            <person name="Fiori P.L."/>
            <person name="Ren Q."/>
            <person name="Paulsen I."/>
            <person name="Zhang H."/>
            <person name="Bastida-Corcuera F.D."/>
            <person name="Simoes-Barbosa A."/>
            <person name="Brown M.T."/>
            <person name="Hayes R.D."/>
            <person name="Mukherjee M."/>
            <person name="Okumura C.Y."/>
            <person name="Schneider R."/>
            <person name="Smith A.J."/>
            <person name="Vanacova S."/>
            <person name="Villalvazo M."/>
            <person name="Haas B.J."/>
            <person name="Pertea M."/>
            <person name="Feldblyum T.V."/>
            <person name="Utterback T.R."/>
            <person name="Shu C.L."/>
            <person name="Osoegawa K."/>
            <person name="de Jong P.J."/>
            <person name="Hrdy I."/>
            <person name="Horvathova L."/>
            <person name="Zubacova Z."/>
            <person name="Dolezal P."/>
            <person name="Malik S.B."/>
            <person name="Logsdon J.M. Jr."/>
            <person name="Henze K."/>
            <person name="Gupta A."/>
            <person name="Wang C.C."/>
            <person name="Dunne R.L."/>
            <person name="Upcroft J.A."/>
            <person name="Upcroft P."/>
            <person name="White O."/>
            <person name="Salzberg S.L."/>
            <person name="Tang P."/>
            <person name="Chiu C.-H."/>
            <person name="Lee Y.-S."/>
            <person name="Embley T.M."/>
            <person name="Coombs G.H."/>
            <person name="Mottram J.C."/>
            <person name="Tachezy J."/>
            <person name="Fraser-Liggett C.M."/>
            <person name="Johnson P.J."/>
        </authorList>
    </citation>
    <scope>NUCLEOTIDE SEQUENCE [LARGE SCALE GENOMIC DNA]</scope>
    <source>
        <strain evidence="3">G3</strain>
    </source>
</reference>
<evidence type="ECO:0000313" key="4">
    <source>
        <dbReference type="Proteomes" id="UP000001542"/>
    </source>
</evidence>
<dbReference type="SUPFAM" id="SSF52402">
    <property type="entry name" value="Adenine nucleotide alpha hydrolases-like"/>
    <property type="match status" value="1"/>
</dbReference>
<dbReference type="GO" id="GO:0016783">
    <property type="term" value="F:sulfurtransferase activity"/>
    <property type="evidence" value="ECO:0000318"/>
    <property type="project" value="GO_Central"/>
</dbReference>
<dbReference type="KEGG" id="tva:5464358"/>
<organism evidence="3 4">
    <name type="scientific">Trichomonas vaginalis (strain ATCC PRA-98 / G3)</name>
    <dbReference type="NCBI Taxonomy" id="412133"/>
    <lineage>
        <taxon>Eukaryota</taxon>
        <taxon>Metamonada</taxon>
        <taxon>Parabasalia</taxon>
        <taxon>Trichomonadida</taxon>
        <taxon>Trichomonadidae</taxon>
        <taxon>Trichomonas</taxon>
    </lineage>
</organism>
<gene>
    <name evidence="3" type="ORF">TVAG_294940</name>
</gene>
<dbReference type="InterPro" id="IPR014729">
    <property type="entry name" value="Rossmann-like_a/b/a_fold"/>
</dbReference>
<dbReference type="PANTHER" id="PTHR20882">
    <property type="entry name" value="CYTOPLASMIC TRNA 2-THIOLATION PROTEIN 2"/>
    <property type="match status" value="1"/>
</dbReference>
<dbReference type="GO" id="GO:0000049">
    <property type="term" value="F:tRNA binding"/>
    <property type="evidence" value="ECO:0007669"/>
    <property type="project" value="InterPro"/>
</dbReference>
<proteinExistence type="predicted"/>
<evidence type="ECO:0000256" key="2">
    <source>
        <dbReference type="ARBA" id="ARBA00022694"/>
    </source>
</evidence>
<dbReference type="EMBL" id="DS113214">
    <property type="protein sequence ID" value="EAY18842.1"/>
    <property type="molecule type" value="Genomic_DNA"/>
</dbReference>